<evidence type="ECO:0000256" key="4">
    <source>
        <dbReference type="ARBA" id="ARBA00023242"/>
    </source>
</evidence>
<accession>J4CDC4</accession>
<dbReference type="RefSeq" id="XP_009691198.1">
    <property type="nucleotide sequence ID" value="XM_009692903.1"/>
</dbReference>
<evidence type="ECO:0000256" key="1">
    <source>
        <dbReference type="ARBA" id="ARBA00023015"/>
    </source>
</evidence>
<dbReference type="OrthoDB" id="118550at2759"/>
<keyword evidence="10" id="KW-1185">Reference proteome</keyword>
<dbReference type="Gene3D" id="1.10.10.60">
    <property type="entry name" value="Homeodomain-like"/>
    <property type="match status" value="1"/>
</dbReference>
<feature type="domain" description="SANT" evidence="8">
    <location>
        <begin position="334"/>
        <end position="386"/>
    </location>
</feature>
<keyword evidence="4" id="KW-0539">Nucleus</keyword>
<sequence>MVKTRQTSEDSLSEKINRLKVCIAQTIKSSNVQRGSDICRRFDQLEEEPNPGIKTPKVKPKKHVEYELPDYTQWFDIDSINYIEEECADNIFIGYGHDKDALHEVYKKVRNKIVELYRVEPTRLLTVTDCIRRLGMDASIVMKVHSLLNYWGIINYQATNNFGEKIFNKRLNEQMVDLKGNQSNIHKRRVKLNFNQILDKDSTEANVNTYYNSLSYNDSTNYSSCTKKSFDFDSIEDVVRYSSELHSGHHGMDVNYPRCSGCSNPCKTSYYILGPDSLGEVNNSVRSRGLWCSLCYGNSNYPITLSKDSFVRIDLTPRLSETISKLFEQNRNINVKMPWTTEDFERLYEAIRKYGTDWQSVAQHMGEDSTPNECVFQFINAPLEKEVTSRLKLTTYMDPPTTSLLGAQFPFFDSPNTIVTLLSFCASVVSPVVASYAAKAAFNIILKASAKNSINGNGESTQIQESCSNDNSTNAIDTGEVAEGSSDLDDGTSTEGEAQNKGRSRKFVDGSTLQLAAAAALGAAAARAAELAEKEQERLSEALPHLISLKIKRITEKLNRYNETQEQMKSDQMHLVG</sequence>
<dbReference type="PROSITE" id="PS50090">
    <property type="entry name" value="MYB_LIKE"/>
    <property type="match status" value="1"/>
</dbReference>
<evidence type="ECO:0000259" key="6">
    <source>
        <dbReference type="PROSITE" id="PS50090"/>
    </source>
</evidence>
<dbReference type="GeneID" id="20715356"/>
<dbReference type="InterPro" id="IPR036388">
    <property type="entry name" value="WH-like_DNA-bd_sf"/>
</dbReference>
<dbReference type="GO" id="GO:0003677">
    <property type="term" value="F:DNA binding"/>
    <property type="evidence" value="ECO:0007669"/>
    <property type="project" value="UniProtKB-KW"/>
</dbReference>
<evidence type="ECO:0000313" key="9">
    <source>
        <dbReference type="EMBL" id="BAM40897.1"/>
    </source>
</evidence>
<dbReference type="Pfam" id="PF04433">
    <property type="entry name" value="SWIRM"/>
    <property type="match status" value="1"/>
</dbReference>
<protein>
    <submittedName>
        <fullName evidence="9">Uncharacterized protein</fullName>
    </submittedName>
</protein>
<dbReference type="PROSITE" id="PS50934">
    <property type="entry name" value="SWIRM"/>
    <property type="match status" value="1"/>
</dbReference>
<dbReference type="KEGG" id="tot:TOT_030000158"/>
<keyword evidence="3" id="KW-0804">Transcription</keyword>
<evidence type="ECO:0000313" key="10">
    <source>
        <dbReference type="Proteomes" id="UP000003786"/>
    </source>
</evidence>
<dbReference type="PANTHER" id="PTHR12802">
    <property type="entry name" value="SWI/SNF COMPLEX-RELATED"/>
    <property type="match status" value="1"/>
</dbReference>
<dbReference type="Proteomes" id="UP000003786">
    <property type="component" value="Chromosome 3"/>
</dbReference>
<dbReference type="SMART" id="SM00717">
    <property type="entry name" value="SANT"/>
    <property type="match status" value="1"/>
</dbReference>
<dbReference type="InterPro" id="IPR009057">
    <property type="entry name" value="Homeodomain-like_sf"/>
</dbReference>
<feature type="region of interest" description="Disordered" evidence="5">
    <location>
        <begin position="455"/>
        <end position="505"/>
    </location>
</feature>
<reference evidence="9 10" key="1">
    <citation type="journal article" date="2012" name="MBio">
        <title>Comparative genome analysis of three eukaryotic parasites with differing abilities to transform leukocytes reveals key mediators of Theileria-induced leukocyte transformation.</title>
        <authorList>
            <person name="Hayashida K."/>
            <person name="Hara Y."/>
            <person name="Abe T."/>
            <person name="Yamasaki C."/>
            <person name="Toyoda A."/>
            <person name="Kosuge T."/>
            <person name="Suzuki Y."/>
            <person name="Sato Y."/>
            <person name="Kawashima S."/>
            <person name="Katayama T."/>
            <person name="Wakaguri H."/>
            <person name="Inoue N."/>
            <person name="Homma K."/>
            <person name="Tada-Umezaki M."/>
            <person name="Yagi Y."/>
            <person name="Fujii Y."/>
            <person name="Habara T."/>
            <person name="Kanehisa M."/>
            <person name="Watanabe H."/>
            <person name="Ito K."/>
            <person name="Gojobori T."/>
            <person name="Sugawara H."/>
            <person name="Imanishi T."/>
            <person name="Weir W."/>
            <person name="Gardner M."/>
            <person name="Pain A."/>
            <person name="Shiels B."/>
            <person name="Hattori M."/>
            <person name="Nene V."/>
            <person name="Sugimoto C."/>
        </authorList>
    </citation>
    <scope>NUCLEOTIDE SEQUENCE [LARGE SCALE GENOMIC DNA]</scope>
    <source>
        <strain evidence="9 10">Shintoku</strain>
    </source>
</reference>
<dbReference type="VEuPathDB" id="PiroplasmaDB:TOT_030000158"/>
<organism evidence="9 10">
    <name type="scientific">Theileria orientalis strain Shintoku</name>
    <dbReference type="NCBI Taxonomy" id="869250"/>
    <lineage>
        <taxon>Eukaryota</taxon>
        <taxon>Sar</taxon>
        <taxon>Alveolata</taxon>
        <taxon>Apicomplexa</taxon>
        <taxon>Aconoidasida</taxon>
        <taxon>Piroplasmida</taxon>
        <taxon>Theileriidae</taxon>
        <taxon>Theileria</taxon>
    </lineage>
</organism>
<evidence type="ECO:0000256" key="2">
    <source>
        <dbReference type="ARBA" id="ARBA00023125"/>
    </source>
</evidence>
<gene>
    <name evidence="9" type="ORF">TOT_030000158</name>
</gene>
<dbReference type="STRING" id="869250.J4CDC4"/>
<keyword evidence="1" id="KW-0805">Transcription regulation</keyword>
<evidence type="ECO:0000256" key="5">
    <source>
        <dbReference type="SAM" id="MobiDB-lite"/>
    </source>
</evidence>
<dbReference type="eggNOG" id="KOG1279">
    <property type="taxonomic scope" value="Eukaryota"/>
</dbReference>
<dbReference type="CDD" id="cd00167">
    <property type="entry name" value="SANT"/>
    <property type="match status" value="1"/>
</dbReference>
<dbReference type="Gene3D" id="1.10.10.10">
    <property type="entry name" value="Winged helix-like DNA-binding domain superfamily/Winged helix DNA-binding domain"/>
    <property type="match status" value="1"/>
</dbReference>
<dbReference type="InterPro" id="IPR017884">
    <property type="entry name" value="SANT_dom"/>
</dbReference>
<dbReference type="EMBL" id="AP011948">
    <property type="protein sequence ID" value="BAM40897.1"/>
    <property type="molecule type" value="Genomic_DNA"/>
</dbReference>
<feature type="compositionally biased region" description="Polar residues" evidence="5">
    <location>
        <begin position="455"/>
        <end position="476"/>
    </location>
</feature>
<evidence type="ECO:0000259" key="8">
    <source>
        <dbReference type="PROSITE" id="PS51293"/>
    </source>
</evidence>
<proteinExistence type="predicted"/>
<feature type="domain" description="Myb-like" evidence="6">
    <location>
        <begin position="336"/>
        <end position="382"/>
    </location>
</feature>
<dbReference type="InterPro" id="IPR007526">
    <property type="entry name" value="SWIRM"/>
</dbReference>
<evidence type="ECO:0000259" key="7">
    <source>
        <dbReference type="PROSITE" id="PS50934"/>
    </source>
</evidence>
<dbReference type="AlphaFoldDB" id="J4CDC4"/>
<dbReference type="SUPFAM" id="SSF46689">
    <property type="entry name" value="Homeodomain-like"/>
    <property type="match status" value="2"/>
</dbReference>
<dbReference type="PANTHER" id="PTHR12802:SF41">
    <property type="entry name" value="BRAHMA ASSOCIATED PROTEIN 155 KDA"/>
    <property type="match status" value="1"/>
</dbReference>
<dbReference type="Pfam" id="PF00249">
    <property type="entry name" value="Myb_DNA-binding"/>
    <property type="match status" value="1"/>
</dbReference>
<evidence type="ECO:0000256" key="3">
    <source>
        <dbReference type="ARBA" id="ARBA00023163"/>
    </source>
</evidence>
<dbReference type="PROSITE" id="PS51293">
    <property type="entry name" value="SANT"/>
    <property type="match status" value="1"/>
</dbReference>
<feature type="domain" description="SWIRM" evidence="7">
    <location>
        <begin position="66"/>
        <end position="165"/>
    </location>
</feature>
<keyword evidence="2" id="KW-0238">DNA-binding</keyword>
<name>J4CDC4_THEOR</name>
<dbReference type="InterPro" id="IPR001005">
    <property type="entry name" value="SANT/Myb"/>
</dbReference>